<dbReference type="Gene3D" id="3.20.20.140">
    <property type="entry name" value="Metal-dependent hydrolases"/>
    <property type="match status" value="1"/>
</dbReference>
<evidence type="ECO:0000313" key="5">
    <source>
        <dbReference type="Proteomes" id="UP001068021"/>
    </source>
</evidence>
<dbReference type="Proteomes" id="UP001074446">
    <property type="component" value="Unassembled WGS sequence"/>
</dbReference>
<dbReference type="Pfam" id="PF04909">
    <property type="entry name" value="Amidohydro_2"/>
    <property type="match status" value="1"/>
</dbReference>
<dbReference type="GO" id="GO:0016787">
    <property type="term" value="F:hydrolase activity"/>
    <property type="evidence" value="ECO:0007669"/>
    <property type="project" value="InterPro"/>
</dbReference>
<organism evidence="4">
    <name type="scientific">Methanobacterium veterum</name>
    <dbReference type="NCBI Taxonomy" id="408577"/>
    <lineage>
        <taxon>Archaea</taxon>
        <taxon>Methanobacteriati</taxon>
        <taxon>Methanobacteriota</taxon>
        <taxon>Methanomada group</taxon>
        <taxon>Methanobacteria</taxon>
        <taxon>Methanobacteriales</taxon>
        <taxon>Methanobacteriaceae</taxon>
        <taxon>Methanobacterium</taxon>
    </lineage>
</organism>
<dbReference type="EMBL" id="JAPVER010000020">
    <property type="protein sequence ID" value="MCZ3366258.1"/>
    <property type="molecule type" value="Genomic_DNA"/>
</dbReference>
<name>A0A9E5A1K9_9EURY</name>
<accession>A0A9E5A1K9</accession>
<evidence type="ECO:0000259" key="2">
    <source>
        <dbReference type="Pfam" id="PF04909"/>
    </source>
</evidence>
<dbReference type="PANTHER" id="PTHR21240">
    <property type="entry name" value="2-AMINO-3-CARBOXYLMUCONATE-6-SEMIALDEHYDE DECARBOXYLASE"/>
    <property type="match status" value="1"/>
</dbReference>
<dbReference type="InterPro" id="IPR006680">
    <property type="entry name" value="Amidohydro-rel"/>
</dbReference>
<evidence type="ECO:0000256" key="1">
    <source>
        <dbReference type="ARBA" id="ARBA00023239"/>
    </source>
</evidence>
<evidence type="ECO:0000313" key="3">
    <source>
        <dbReference type="EMBL" id="MCZ3366258.1"/>
    </source>
</evidence>
<dbReference type="SUPFAM" id="SSF51556">
    <property type="entry name" value="Metallo-dependent hydrolases"/>
    <property type="match status" value="1"/>
</dbReference>
<dbReference type="EMBL" id="JAPVES010000025">
    <property type="protein sequence ID" value="MCZ3371514.1"/>
    <property type="molecule type" value="Genomic_DNA"/>
</dbReference>
<feature type="domain" description="Amidohydrolase-related" evidence="2">
    <location>
        <begin position="3"/>
        <end position="208"/>
    </location>
</feature>
<gene>
    <name evidence="4" type="ORF">O3H35_02605</name>
    <name evidence="3" type="ORF">O3H54_10240</name>
</gene>
<proteinExistence type="predicted"/>
<dbReference type="InterPro" id="IPR032466">
    <property type="entry name" value="Metal_Hydrolase"/>
</dbReference>
<dbReference type="GO" id="GO:0016831">
    <property type="term" value="F:carboxy-lyase activity"/>
    <property type="evidence" value="ECO:0007669"/>
    <property type="project" value="InterPro"/>
</dbReference>
<dbReference type="RefSeq" id="WP_048082134.1">
    <property type="nucleotide sequence ID" value="NZ_JAPVER010000020.1"/>
</dbReference>
<keyword evidence="5" id="KW-1185">Reference proteome</keyword>
<sequence length="222" mass="25485">MIIDSHVHLHPTEEVGKMVLEKIGLPYYSYGTPDDYVNDMKSAGIDRGVVVSFALDNQIKNNNFWTVAITRPGRNKPAKYPMLIPFISVSPTMKGRTMIEELEHKYNWGMKGLKFHPVAQEFAPDDERMWPVYEWMMKHDLHIMAHSGFNVDGKSMFGEPERWSPVLEEFSDLKLILAHMGGGSWDMSIEIADKFPQVMFDTAIAISYINSPTTLDDERLWT</sequence>
<protein>
    <submittedName>
        <fullName evidence="4">Amidohydrolase family protein</fullName>
    </submittedName>
</protein>
<comment type="caution">
    <text evidence="4">The sequence shown here is derived from an EMBL/GenBank/DDBJ whole genome shotgun (WGS) entry which is preliminary data.</text>
</comment>
<reference evidence="4" key="1">
    <citation type="submission" date="2022-12" db="EMBL/GenBank/DDBJ databases">
        <title>Reclassification of two methanogenic archaea species isolated from the Kolyma lowland permafrost.</title>
        <authorList>
            <person name="Trubitsyn V.E."/>
            <person name="Rivkina E.M."/>
            <person name="Shcherbakova V.A."/>
        </authorList>
    </citation>
    <scope>NUCLEOTIDE SEQUENCE</scope>
    <source>
        <strain evidence="3">M2</strain>
        <strain evidence="4">MK4</strain>
    </source>
</reference>
<dbReference type="Proteomes" id="UP001068021">
    <property type="component" value="Unassembled WGS sequence"/>
</dbReference>
<evidence type="ECO:0000313" key="4">
    <source>
        <dbReference type="EMBL" id="MCZ3371514.1"/>
    </source>
</evidence>
<dbReference type="InterPro" id="IPR032465">
    <property type="entry name" value="ACMSD"/>
</dbReference>
<dbReference type="AlphaFoldDB" id="A0A9E5A1K9"/>
<keyword evidence="1" id="KW-0456">Lyase</keyword>